<keyword evidence="5" id="KW-0804">Transcription</keyword>
<feature type="transmembrane region" description="Helical" evidence="8">
    <location>
        <begin position="279"/>
        <end position="298"/>
    </location>
</feature>
<dbReference type="GO" id="GO:0008270">
    <property type="term" value="F:zinc ion binding"/>
    <property type="evidence" value="ECO:0007669"/>
    <property type="project" value="InterPro"/>
</dbReference>
<dbReference type="GO" id="GO:0022857">
    <property type="term" value="F:transmembrane transporter activity"/>
    <property type="evidence" value="ECO:0007669"/>
    <property type="project" value="InterPro"/>
</dbReference>
<dbReference type="GO" id="GO:0006351">
    <property type="term" value="P:DNA-templated transcription"/>
    <property type="evidence" value="ECO:0007669"/>
    <property type="project" value="InterPro"/>
</dbReference>
<feature type="domain" description="Xylanolytic transcriptional activator regulatory" evidence="9">
    <location>
        <begin position="647"/>
        <end position="728"/>
    </location>
</feature>
<dbReference type="Gene3D" id="1.20.1250.20">
    <property type="entry name" value="MFS general substrate transporter like domains"/>
    <property type="match status" value="2"/>
</dbReference>
<comment type="subcellular location">
    <subcellularLocation>
        <location evidence="2">Membrane</location>
        <topology evidence="2">Multi-pass membrane protein</topology>
    </subcellularLocation>
    <subcellularLocation>
        <location evidence="1">Nucleus</location>
    </subcellularLocation>
</comment>
<keyword evidence="8" id="KW-0812">Transmembrane</keyword>
<dbReference type="AlphaFoldDB" id="J5JQD7"/>
<dbReference type="EMBL" id="JH725165">
    <property type="protein sequence ID" value="EJP65076.1"/>
    <property type="molecule type" value="Genomic_DNA"/>
</dbReference>
<feature type="transmembrane region" description="Helical" evidence="8">
    <location>
        <begin position="203"/>
        <end position="223"/>
    </location>
</feature>
<evidence type="ECO:0000256" key="8">
    <source>
        <dbReference type="SAM" id="Phobius"/>
    </source>
</evidence>
<gene>
    <name evidence="10" type="ORF">BBA_05846</name>
</gene>
<dbReference type="InterPro" id="IPR036259">
    <property type="entry name" value="MFS_trans_sf"/>
</dbReference>
<keyword evidence="11" id="KW-1185">Reference proteome</keyword>
<feature type="compositionally biased region" description="Polar residues" evidence="7">
    <location>
        <begin position="466"/>
        <end position="475"/>
    </location>
</feature>
<evidence type="ECO:0000256" key="2">
    <source>
        <dbReference type="ARBA" id="ARBA00004141"/>
    </source>
</evidence>
<feature type="transmembrane region" description="Helical" evidence="8">
    <location>
        <begin position="138"/>
        <end position="159"/>
    </location>
</feature>
<feature type="compositionally biased region" description="Basic and acidic residues" evidence="7">
    <location>
        <begin position="1"/>
        <end position="12"/>
    </location>
</feature>
<dbReference type="Pfam" id="PF04082">
    <property type="entry name" value="Fungal_trans"/>
    <property type="match status" value="1"/>
</dbReference>
<dbReference type="GO" id="GO:0005634">
    <property type="term" value="C:nucleus"/>
    <property type="evidence" value="ECO:0007669"/>
    <property type="project" value="UniProtKB-SubCell"/>
</dbReference>
<dbReference type="PANTHER" id="PTHR47338:SF19">
    <property type="entry name" value="ZN(II)2CYS6 TRANSCRIPTION FACTOR (EUROFUNG)"/>
    <property type="match status" value="1"/>
</dbReference>
<dbReference type="InterPro" id="IPR011701">
    <property type="entry name" value="MFS"/>
</dbReference>
<feature type="transmembrane region" description="Helical" evidence="8">
    <location>
        <begin position="914"/>
        <end position="934"/>
    </location>
</feature>
<feature type="transmembrane region" description="Helical" evidence="8">
    <location>
        <begin position="371"/>
        <end position="399"/>
    </location>
</feature>
<organism evidence="10 11">
    <name type="scientific">Beauveria bassiana (strain ARSEF 2860)</name>
    <name type="common">White muscardine disease fungus</name>
    <name type="synonym">Tritirachium shiotae</name>
    <dbReference type="NCBI Taxonomy" id="655819"/>
    <lineage>
        <taxon>Eukaryota</taxon>
        <taxon>Fungi</taxon>
        <taxon>Dikarya</taxon>
        <taxon>Ascomycota</taxon>
        <taxon>Pezizomycotina</taxon>
        <taxon>Sordariomycetes</taxon>
        <taxon>Hypocreomycetidae</taxon>
        <taxon>Hypocreales</taxon>
        <taxon>Cordycipitaceae</taxon>
        <taxon>Beauveria</taxon>
    </lineage>
</organism>
<feature type="transmembrane region" description="Helical" evidence="8">
    <location>
        <begin position="81"/>
        <end position="102"/>
    </location>
</feature>
<evidence type="ECO:0000256" key="3">
    <source>
        <dbReference type="ARBA" id="ARBA00022723"/>
    </source>
</evidence>
<dbReference type="InterPro" id="IPR007219">
    <property type="entry name" value="XnlR_reg_dom"/>
</dbReference>
<evidence type="ECO:0000256" key="6">
    <source>
        <dbReference type="ARBA" id="ARBA00023242"/>
    </source>
</evidence>
<feature type="region of interest" description="Disordered" evidence="7">
    <location>
        <begin position="457"/>
        <end position="495"/>
    </location>
</feature>
<dbReference type="SMART" id="SM00906">
    <property type="entry name" value="Fungal_trans"/>
    <property type="match status" value="1"/>
</dbReference>
<evidence type="ECO:0000256" key="1">
    <source>
        <dbReference type="ARBA" id="ARBA00004123"/>
    </source>
</evidence>
<sequence>MSDKKSSERPEPFARALQQSDEESGLENSHDATSKEEQYLDGWRGWIVVAASSSALFVFMGVIYSWGILQADLARKSNMSLTTLTFVGSLATSFMTSICIFVGKAVRRFGYRETAIAGAIFLGLGEFASSWVTHHLGALFVTHGVIFGVGGGLTILPCSTAPLKWFRKRRGLATGIVFGGGSLGAAVMGVATNSMVGRIGAPWTFRVLGFMLWAVCLPAACLLKQPASAQNSVPKLQWQRFRDVDFLIVFFGSSLACFPLFVPPYFIPVFARSISQSGNTAIIGLTIWNITSTFGRVCAGYTADSLIGPLNSFLVSMICCAVSSFAIWPFASNMGILAAFAAINGIGCGSFFSLFPTVLGSMFGQENTMGVLPLMWGGWFFGFFFSQGTPIAAQLYALAGSRTDIAAYRPAAFYAGAMSAIGIIFFLVLRLRKTKRRCHRSNIDGCALSLPKTTPIGKARRKRARQSQVSVTPSDAQDEETWVSTSRQQSEATVSPNIVTDREAGGLVRQRESLTETHPLADQYDKDIVGRHIRSLPPGIVMKCLNVFTNKFPELAILHLPSFISELRSRGSKEAIALLSAILAVTRSQICVLNASWGDGLLHQEHYALYAKDLLRHLMLQSPNVQVVQALLVITQHEWGTRDFHKAWIYCGVAVRIMQALHSLRVAPYPLDMTSERKTDATSEAIETRTYWACFIMDCMVNSGTYNPPMLSMSEMNKLKIPRPVGVVEFAFGPDSSSRAPRSDESYANHTTGILDITQGFEILVAGFDIWKQLMAFIFQDGRRAPGMCAPPNCPWVPGSPWFVSRNQLENWRANQHRKLYYPNNSVAVHMTLGYGETFTYLNLLYYVSTLMLHREYFPFLPTLESTPQGPVDHPMLEATAPEGWWDESARILFGAAENIARILHESCECGVHLMTPFAGFCAFSAGYLNLYVYHFPRMNLCRSPQAKACMDMCLDYLNEFRKVWTIADGWIKTIQHASLLYSRAVENRSRYQGRTRTDFDVLHQSIHEFRGIDRSDQHTQEIDGADISRHADAQRQPVEGIVPEVDTNTLLTQLLAEVSSNLDEQGAWSQWWPPVEEVSLPPTN</sequence>
<dbReference type="OrthoDB" id="5370478at2759"/>
<dbReference type="InterPro" id="IPR050815">
    <property type="entry name" value="TF_fung"/>
</dbReference>
<dbReference type="GO" id="GO:0016020">
    <property type="term" value="C:membrane"/>
    <property type="evidence" value="ECO:0007669"/>
    <property type="project" value="UniProtKB-SubCell"/>
</dbReference>
<keyword evidence="6" id="KW-0539">Nucleus</keyword>
<evidence type="ECO:0000313" key="11">
    <source>
        <dbReference type="Proteomes" id="UP000002762"/>
    </source>
</evidence>
<feature type="transmembrane region" description="Helical" evidence="8">
    <location>
        <begin position="411"/>
        <end position="431"/>
    </location>
</feature>
<feature type="transmembrane region" description="Helical" evidence="8">
    <location>
        <begin position="244"/>
        <end position="267"/>
    </location>
</feature>
<proteinExistence type="predicted"/>
<dbReference type="Pfam" id="PF07690">
    <property type="entry name" value="MFS_1"/>
    <property type="match status" value="1"/>
</dbReference>
<dbReference type="CDD" id="cd17352">
    <property type="entry name" value="MFS_MCT_SLC16"/>
    <property type="match status" value="1"/>
</dbReference>
<name>J5JQD7_BEAB2</name>
<evidence type="ECO:0000256" key="7">
    <source>
        <dbReference type="SAM" id="MobiDB-lite"/>
    </source>
</evidence>
<feature type="transmembrane region" description="Helical" evidence="8">
    <location>
        <begin position="171"/>
        <end position="191"/>
    </location>
</feature>
<protein>
    <submittedName>
        <fullName evidence="10">Fungal specific transcription factor</fullName>
    </submittedName>
</protein>
<feature type="region of interest" description="Disordered" evidence="7">
    <location>
        <begin position="1"/>
        <end position="33"/>
    </location>
</feature>
<reference evidence="10 11" key="1">
    <citation type="journal article" date="2012" name="Sci. Rep.">
        <title>Genomic perspectives on the evolution of fungal entomopathogenicity in Beauveria bassiana.</title>
        <authorList>
            <person name="Xiao G."/>
            <person name="Ying S.H."/>
            <person name="Zheng P."/>
            <person name="Wang Z.L."/>
            <person name="Zhang S."/>
            <person name="Xie X.Q."/>
            <person name="Shang Y."/>
            <person name="St Leger R.J."/>
            <person name="Zhao G.P."/>
            <person name="Wang C."/>
            <person name="Feng M.G."/>
        </authorList>
    </citation>
    <scope>NUCLEOTIDE SEQUENCE [LARGE SCALE GENOMIC DNA]</scope>
    <source>
        <strain evidence="10 11">ARSEF 2860</strain>
    </source>
</reference>
<feature type="transmembrane region" description="Helical" evidence="8">
    <location>
        <begin position="45"/>
        <end position="69"/>
    </location>
</feature>
<evidence type="ECO:0000256" key="4">
    <source>
        <dbReference type="ARBA" id="ARBA00023015"/>
    </source>
</evidence>
<keyword evidence="8" id="KW-0472">Membrane</keyword>
<keyword evidence="3" id="KW-0479">Metal-binding</keyword>
<feature type="transmembrane region" description="Helical" evidence="8">
    <location>
        <begin position="310"/>
        <end position="330"/>
    </location>
</feature>
<evidence type="ECO:0000256" key="5">
    <source>
        <dbReference type="ARBA" id="ARBA00023163"/>
    </source>
</evidence>
<dbReference type="RefSeq" id="XP_008599165.1">
    <property type="nucleotide sequence ID" value="XM_008600943.1"/>
</dbReference>
<dbReference type="GO" id="GO:0003677">
    <property type="term" value="F:DNA binding"/>
    <property type="evidence" value="ECO:0007669"/>
    <property type="project" value="InterPro"/>
</dbReference>
<feature type="transmembrane region" description="Helical" evidence="8">
    <location>
        <begin position="114"/>
        <end position="132"/>
    </location>
</feature>
<evidence type="ECO:0000313" key="10">
    <source>
        <dbReference type="EMBL" id="EJP65076.1"/>
    </source>
</evidence>
<dbReference type="GO" id="GO:0000981">
    <property type="term" value="F:DNA-binding transcription factor activity, RNA polymerase II-specific"/>
    <property type="evidence" value="ECO:0007669"/>
    <property type="project" value="InterPro"/>
</dbReference>
<dbReference type="HOGENOM" id="CLU_290342_0_0_1"/>
<accession>J5JQD7</accession>
<dbReference type="Proteomes" id="UP000002762">
    <property type="component" value="Unassembled WGS sequence"/>
</dbReference>
<feature type="compositionally biased region" description="Polar residues" evidence="7">
    <location>
        <begin position="482"/>
        <end position="495"/>
    </location>
</feature>
<evidence type="ECO:0000259" key="9">
    <source>
        <dbReference type="SMART" id="SM00906"/>
    </source>
</evidence>
<dbReference type="GeneID" id="19888858"/>
<dbReference type="PANTHER" id="PTHR47338">
    <property type="entry name" value="ZN(II)2CYS6 TRANSCRIPTION FACTOR (EUROFUNG)-RELATED"/>
    <property type="match status" value="1"/>
</dbReference>
<keyword evidence="4" id="KW-0805">Transcription regulation</keyword>
<feature type="transmembrane region" description="Helical" evidence="8">
    <location>
        <begin position="336"/>
        <end position="359"/>
    </location>
</feature>
<dbReference type="SUPFAM" id="SSF103473">
    <property type="entry name" value="MFS general substrate transporter"/>
    <property type="match status" value="1"/>
</dbReference>
<keyword evidence="8" id="KW-1133">Transmembrane helix</keyword>
<dbReference type="CDD" id="cd12148">
    <property type="entry name" value="fungal_TF_MHR"/>
    <property type="match status" value="1"/>
</dbReference>
<dbReference type="InParanoid" id="J5JQD7"/>